<dbReference type="STRING" id="1798364.A3G54_01870"/>
<keyword evidence="1" id="KW-0812">Transmembrane</keyword>
<dbReference type="AlphaFoldDB" id="A0A1F5XYE4"/>
<proteinExistence type="predicted"/>
<evidence type="ECO:0000313" key="2">
    <source>
        <dbReference type="EMBL" id="OGF92975.1"/>
    </source>
</evidence>
<evidence type="ECO:0000256" key="1">
    <source>
        <dbReference type="SAM" id="Phobius"/>
    </source>
</evidence>
<dbReference type="EMBL" id="MFIQ01000032">
    <property type="protein sequence ID" value="OGF92975.1"/>
    <property type="molecule type" value="Genomic_DNA"/>
</dbReference>
<sequence>MHMGILKKFYIGFSIVPLALFFLTGLYNMYSTDRNTLIPTMEEISYLSLGLGIVGILLVVRALIKKEPIQGLVLATILSSSIALFFLSFGIAWIL</sequence>
<feature type="transmembrane region" description="Helical" evidence="1">
    <location>
        <begin position="44"/>
        <end position="64"/>
    </location>
</feature>
<name>A0A1F5XYE4_9BACT</name>
<dbReference type="Proteomes" id="UP000178894">
    <property type="component" value="Unassembled WGS sequence"/>
</dbReference>
<reference evidence="2 3" key="1">
    <citation type="journal article" date="2016" name="Nat. Commun.">
        <title>Thousands of microbial genomes shed light on interconnected biogeochemical processes in an aquifer system.</title>
        <authorList>
            <person name="Anantharaman K."/>
            <person name="Brown C.T."/>
            <person name="Hug L.A."/>
            <person name="Sharon I."/>
            <person name="Castelle C.J."/>
            <person name="Probst A.J."/>
            <person name="Thomas B.C."/>
            <person name="Singh A."/>
            <person name="Wilkins M.J."/>
            <person name="Karaoz U."/>
            <person name="Brodie E.L."/>
            <person name="Williams K.H."/>
            <person name="Hubbard S.S."/>
            <person name="Banfield J.F."/>
        </authorList>
    </citation>
    <scope>NUCLEOTIDE SEQUENCE [LARGE SCALE GENOMIC DNA]</scope>
</reference>
<keyword evidence="1" id="KW-0472">Membrane</keyword>
<keyword evidence="1" id="KW-1133">Transmembrane helix</keyword>
<accession>A0A1F5XYE4</accession>
<evidence type="ECO:0000313" key="3">
    <source>
        <dbReference type="Proteomes" id="UP000178894"/>
    </source>
</evidence>
<protein>
    <submittedName>
        <fullName evidence="2">Uncharacterized protein</fullName>
    </submittedName>
</protein>
<organism evidence="2 3">
    <name type="scientific">Candidatus Giovannonibacteria bacterium RIFCSPLOWO2_12_FULL_44_15</name>
    <dbReference type="NCBI Taxonomy" id="1798364"/>
    <lineage>
        <taxon>Bacteria</taxon>
        <taxon>Candidatus Giovannoniibacteriota</taxon>
    </lineage>
</organism>
<comment type="caution">
    <text evidence="2">The sequence shown here is derived from an EMBL/GenBank/DDBJ whole genome shotgun (WGS) entry which is preliminary data.</text>
</comment>
<feature type="transmembrane region" description="Helical" evidence="1">
    <location>
        <begin position="9"/>
        <end position="29"/>
    </location>
</feature>
<feature type="transmembrane region" description="Helical" evidence="1">
    <location>
        <begin position="71"/>
        <end position="94"/>
    </location>
</feature>
<gene>
    <name evidence="2" type="ORF">A3G54_01870</name>
</gene>